<feature type="domain" description="PurM-like C-terminal" evidence="4">
    <location>
        <begin position="176"/>
        <end position="316"/>
    </location>
</feature>
<keyword evidence="2" id="KW-0460">Magnesium</keyword>
<evidence type="ECO:0000256" key="2">
    <source>
        <dbReference type="HAMAP-Rule" id="MF_02128"/>
    </source>
</evidence>
<keyword evidence="1 2" id="KW-0784">Thiamine biosynthesis</keyword>
<keyword evidence="2" id="KW-0547">Nucleotide-binding</keyword>
<dbReference type="EC" id="2.7.4.16" evidence="2"/>
<feature type="binding site" evidence="2">
    <location>
        <position position="82"/>
    </location>
    <ligand>
        <name>Mg(2+)</name>
        <dbReference type="ChEBI" id="CHEBI:18420"/>
        <label>2</label>
    </ligand>
</feature>
<dbReference type="PIRSF" id="PIRSF005303">
    <property type="entry name" value="Thiam_monoph_kin"/>
    <property type="match status" value="1"/>
</dbReference>
<feature type="binding site" evidence="2">
    <location>
        <position position="156"/>
    </location>
    <ligand>
        <name>ATP</name>
        <dbReference type="ChEBI" id="CHEBI:30616"/>
    </ligand>
</feature>
<feature type="domain" description="PurM-like N-terminal" evidence="3">
    <location>
        <begin position="35"/>
        <end position="148"/>
    </location>
</feature>
<feature type="binding site" evidence="2">
    <location>
        <position position="37"/>
    </location>
    <ligand>
        <name>Mg(2+)</name>
        <dbReference type="ChEBI" id="CHEBI:18420"/>
        <label>4</label>
    </ligand>
</feature>
<dbReference type="InterPro" id="IPR036921">
    <property type="entry name" value="PurM-like_N_sf"/>
</dbReference>
<feature type="binding site" evidence="2">
    <location>
        <position position="82"/>
    </location>
    <ligand>
        <name>Mg(2+)</name>
        <dbReference type="ChEBI" id="CHEBI:18420"/>
        <label>4</label>
    </ligand>
</feature>
<comment type="miscellaneous">
    <text evidence="2">Reaction mechanism of ThiL seems to utilize a direct, inline transfer of the gamma-phosphate of ATP to TMP rather than a phosphorylated enzyme intermediate.</text>
</comment>
<feature type="binding site" evidence="2">
    <location>
        <position position="236"/>
    </location>
    <ligand>
        <name>Mg(2+)</name>
        <dbReference type="ChEBI" id="CHEBI:18420"/>
        <label>5</label>
    </ligand>
</feature>
<dbReference type="NCBIfam" id="TIGR01379">
    <property type="entry name" value="thiL"/>
    <property type="match status" value="1"/>
</dbReference>
<dbReference type="InterPro" id="IPR006283">
    <property type="entry name" value="ThiL-like"/>
</dbReference>
<dbReference type="Pfam" id="PF00586">
    <property type="entry name" value="AIRS"/>
    <property type="match status" value="1"/>
</dbReference>
<dbReference type="InterPro" id="IPR036676">
    <property type="entry name" value="PurM-like_C_sf"/>
</dbReference>
<keyword evidence="2 5" id="KW-0418">Kinase</keyword>
<dbReference type="EMBL" id="SDHY01000005">
    <property type="protein sequence ID" value="RXK48188.1"/>
    <property type="molecule type" value="Genomic_DNA"/>
</dbReference>
<keyword evidence="6" id="KW-1185">Reference proteome</keyword>
<dbReference type="SUPFAM" id="SSF56042">
    <property type="entry name" value="PurM C-terminal domain-like"/>
    <property type="match status" value="1"/>
</dbReference>
<sequence length="341" mass="36682">MEKRTEIGSIGEFGLINRLAKGFTAHQPWTSIGIGDDAAILDANGFQVVSSTELLIEGIHFDLSYTPLKHLGFKVVSIALSDIAAMNAIPAQLSVGIGLSNRFSVEAVEELYEGIKLACVEYKIDLVGGDTTSSPQGLIISVNALGLVAQDQIVKRGGANPNDIICVSGDLGAALMGLQSLEREKQVYLANPEMQPELNEKNYVVMRQLKPMARFDMIHELKELGIVPTSMIDCSDGLASEILHLCQASGTGARIFEKNIPIDDETYLVATEFSLSPLTAALNGGEDYELVFTVSQADFDKVNKIADVTAIGYMTDIPNECVLVMKSEQVVNLTAPGFGPQ</sequence>
<dbReference type="RefSeq" id="WP_129027423.1">
    <property type="nucleotide sequence ID" value="NZ_SDHY01000005.1"/>
</dbReference>
<dbReference type="GO" id="GO:0009030">
    <property type="term" value="F:thiamine-phosphate kinase activity"/>
    <property type="evidence" value="ECO:0007669"/>
    <property type="project" value="UniProtKB-UniRule"/>
</dbReference>
<dbReference type="GO" id="GO:0009229">
    <property type="term" value="P:thiamine diphosphate biosynthetic process"/>
    <property type="evidence" value="ECO:0007669"/>
    <property type="project" value="UniProtKB-UniRule"/>
</dbReference>
<evidence type="ECO:0000313" key="6">
    <source>
        <dbReference type="Proteomes" id="UP000289455"/>
    </source>
</evidence>
<dbReference type="GO" id="GO:0009228">
    <property type="term" value="P:thiamine biosynthetic process"/>
    <property type="evidence" value="ECO:0007669"/>
    <property type="project" value="UniProtKB-KW"/>
</dbReference>
<accession>A0A4Q1BYK1</accession>
<feature type="binding site" evidence="2">
    <location>
        <begin position="129"/>
        <end position="130"/>
    </location>
    <ligand>
        <name>ATP</name>
        <dbReference type="ChEBI" id="CHEBI:30616"/>
    </ligand>
</feature>
<comment type="caution">
    <text evidence="2">Lacks conserved residue(s) required for the propagation of feature annotation.</text>
</comment>
<comment type="function">
    <text evidence="2">Catalyzes the ATP-dependent phosphorylation of thiamine-monophosphate (TMP) to form thiamine-pyrophosphate (TPP), the active form of vitamin B1.</text>
</comment>
<dbReference type="Gene3D" id="3.30.1330.10">
    <property type="entry name" value="PurM-like, N-terminal domain"/>
    <property type="match status" value="1"/>
</dbReference>
<feature type="binding site" evidence="2">
    <location>
        <position position="112"/>
    </location>
    <ligand>
        <name>ATP</name>
        <dbReference type="ChEBI" id="CHEBI:30616"/>
    </ligand>
</feature>
<evidence type="ECO:0000256" key="1">
    <source>
        <dbReference type="ARBA" id="ARBA00022977"/>
    </source>
</evidence>
<dbReference type="GO" id="GO:0005524">
    <property type="term" value="F:ATP binding"/>
    <property type="evidence" value="ECO:0007669"/>
    <property type="project" value="UniProtKB-UniRule"/>
</dbReference>
<keyword evidence="2" id="KW-0479">Metal-binding</keyword>
<dbReference type="GO" id="GO:0000287">
    <property type="term" value="F:magnesium ion binding"/>
    <property type="evidence" value="ECO:0007669"/>
    <property type="project" value="UniProtKB-UniRule"/>
</dbReference>
<dbReference type="InterPro" id="IPR010918">
    <property type="entry name" value="PurM-like_C_dom"/>
</dbReference>
<dbReference type="OrthoDB" id="9802811at2"/>
<feature type="binding site" evidence="2">
    <location>
        <position position="51"/>
    </location>
    <ligand>
        <name>Mg(2+)</name>
        <dbReference type="ChEBI" id="CHEBI:18420"/>
        <label>4</label>
    </ligand>
</feature>
<comment type="pathway">
    <text evidence="2">Cofactor biosynthesis; thiamine diphosphate biosynthesis; thiamine diphosphate from thiamine phosphate: step 1/1.</text>
</comment>
<protein>
    <recommendedName>
        <fullName evidence="2">Thiamine-monophosphate kinase</fullName>
        <shortName evidence="2">TMP kinase</shortName>
        <shortName evidence="2">Thiamine-phosphate kinase</shortName>
        <ecNumber evidence="2">2.7.4.16</ecNumber>
    </recommendedName>
</protein>
<dbReference type="UniPathway" id="UPA00060">
    <property type="reaction ID" value="UER00142"/>
</dbReference>
<dbReference type="CDD" id="cd02194">
    <property type="entry name" value="ThiL"/>
    <property type="match status" value="1"/>
</dbReference>
<feature type="binding site" evidence="2">
    <location>
        <position position="338"/>
    </location>
    <ligand>
        <name>substrate</name>
    </ligand>
</feature>
<feature type="binding site" evidence="2">
    <location>
        <position position="60"/>
    </location>
    <ligand>
        <name>substrate</name>
    </ligand>
</feature>
<keyword evidence="2" id="KW-0067">ATP-binding</keyword>
<evidence type="ECO:0000313" key="5">
    <source>
        <dbReference type="EMBL" id="RXK48188.1"/>
    </source>
</evidence>
<feature type="binding site" evidence="2">
    <location>
        <position position="82"/>
    </location>
    <ligand>
        <name>Mg(2+)</name>
        <dbReference type="ChEBI" id="CHEBI:18420"/>
        <label>3</label>
    </ligand>
</feature>
<comment type="caution">
    <text evidence="5">The sequence shown here is derived from an EMBL/GenBank/DDBJ whole genome shotgun (WGS) entry which is preliminary data.</text>
</comment>
<feature type="binding site" evidence="2">
    <location>
        <position position="52"/>
    </location>
    <ligand>
        <name>Mg(2+)</name>
        <dbReference type="ChEBI" id="CHEBI:18420"/>
        <label>1</label>
    </ligand>
</feature>
<dbReference type="PANTHER" id="PTHR30270:SF0">
    <property type="entry name" value="THIAMINE-MONOPHOSPHATE KINASE"/>
    <property type="match status" value="1"/>
</dbReference>
<dbReference type="PANTHER" id="PTHR30270">
    <property type="entry name" value="THIAMINE-MONOPHOSPHATE KINASE"/>
    <property type="match status" value="1"/>
</dbReference>
<name>A0A4Q1BYK1_9BACT</name>
<feature type="binding site" evidence="2">
    <location>
        <position position="286"/>
    </location>
    <ligand>
        <name>substrate</name>
    </ligand>
</feature>
<dbReference type="AlphaFoldDB" id="A0A4Q1BYK1"/>
<feature type="binding site" evidence="2">
    <location>
        <position position="233"/>
    </location>
    <ligand>
        <name>Mg(2+)</name>
        <dbReference type="ChEBI" id="CHEBI:18420"/>
        <label>3</label>
    </ligand>
</feature>
<comment type="catalytic activity">
    <reaction evidence="2">
        <text>thiamine phosphate + ATP = thiamine diphosphate + ADP</text>
        <dbReference type="Rhea" id="RHEA:15913"/>
        <dbReference type="ChEBI" id="CHEBI:30616"/>
        <dbReference type="ChEBI" id="CHEBI:37575"/>
        <dbReference type="ChEBI" id="CHEBI:58937"/>
        <dbReference type="ChEBI" id="CHEBI:456216"/>
        <dbReference type="EC" id="2.7.4.16"/>
    </reaction>
</comment>
<keyword evidence="2 5" id="KW-0808">Transferase</keyword>
<dbReference type="Gene3D" id="3.90.650.10">
    <property type="entry name" value="PurM-like C-terminal domain"/>
    <property type="match status" value="1"/>
</dbReference>
<reference evidence="5 6" key="1">
    <citation type="submission" date="2019-01" db="EMBL/GenBank/DDBJ databases">
        <title>Cytophagaceae bacterium strain CAR-16.</title>
        <authorList>
            <person name="Chen W.-M."/>
        </authorList>
    </citation>
    <scope>NUCLEOTIDE SEQUENCE [LARGE SCALE GENOMIC DNA]</scope>
    <source>
        <strain evidence="5 6">CAR-16</strain>
    </source>
</reference>
<organism evidence="5 6">
    <name type="scientific">Aquirufa rosea</name>
    <dbReference type="NCBI Taxonomy" id="2509241"/>
    <lineage>
        <taxon>Bacteria</taxon>
        <taxon>Pseudomonadati</taxon>
        <taxon>Bacteroidota</taxon>
        <taxon>Cytophagia</taxon>
        <taxon>Cytophagales</taxon>
        <taxon>Flectobacillaceae</taxon>
        <taxon>Aquirufa</taxon>
    </lineage>
</organism>
<dbReference type="SUPFAM" id="SSF55326">
    <property type="entry name" value="PurM N-terminal domain-like"/>
    <property type="match status" value="1"/>
</dbReference>
<gene>
    <name evidence="2 5" type="primary">thiL</name>
    <name evidence="5" type="ORF">ESB04_09075</name>
</gene>
<dbReference type="Pfam" id="PF02769">
    <property type="entry name" value="AIRS_C"/>
    <property type="match status" value="1"/>
</dbReference>
<dbReference type="HAMAP" id="MF_02128">
    <property type="entry name" value="TMP_kinase"/>
    <property type="match status" value="1"/>
</dbReference>
<dbReference type="Proteomes" id="UP000289455">
    <property type="component" value="Unassembled WGS sequence"/>
</dbReference>
<evidence type="ECO:0000259" key="4">
    <source>
        <dbReference type="Pfam" id="PF02769"/>
    </source>
</evidence>
<proteinExistence type="inferred from homology"/>
<dbReference type="InterPro" id="IPR016188">
    <property type="entry name" value="PurM-like_N"/>
</dbReference>
<feature type="binding site" evidence="2">
    <location>
        <position position="130"/>
    </location>
    <ligand>
        <name>Mg(2+)</name>
        <dbReference type="ChEBI" id="CHEBI:18420"/>
        <label>1</label>
    </ligand>
</feature>
<evidence type="ECO:0000259" key="3">
    <source>
        <dbReference type="Pfam" id="PF00586"/>
    </source>
</evidence>
<comment type="similarity">
    <text evidence="2">Belongs to the thiamine-monophosphate kinase family.</text>
</comment>
<feature type="binding site" evidence="2">
    <location>
        <position position="37"/>
    </location>
    <ligand>
        <name>Mg(2+)</name>
        <dbReference type="ChEBI" id="CHEBI:18420"/>
        <label>3</label>
    </ligand>
</feature>
<feature type="binding site" evidence="2">
    <location>
        <position position="235"/>
    </location>
    <ligand>
        <name>ATP</name>
        <dbReference type="ChEBI" id="CHEBI:30616"/>
    </ligand>
</feature>